<name>A0ABP0SYE4_9DINO</name>
<evidence type="ECO:0008006" key="5">
    <source>
        <dbReference type="Google" id="ProtNLM"/>
    </source>
</evidence>
<comment type="caution">
    <text evidence="3">The sequence shown here is derived from an EMBL/GenBank/DDBJ whole genome shotgun (WGS) entry which is preliminary data.</text>
</comment>
<evidence type="ECO:0000256" key="1">
    <source>
        <dbReference type="ARBA" id="ARBA00022737"/>
    </source>
</evidence>
<gene>
    <name evidence="3" type="ORF">CCMP2556_LOCUS54776</name>
</gene>
<evidence type="ECO:0000256" key="2">
    <source>
        <dbReference type="SAM" id="MobiDB-lite"/>
    </source>
</evidence>
<dbReference type="PANTHER" id="PTHR47447">
    <property type="entry name" value="OS03G0856100 PROTEIN"/>
    <property type="match status" value="1"/>
</dbReference>
<organism evidence="3 4">
    <name type="scientific">Durusdinium trenchii</name>
    <dbReference type="NCBI Taxonomy" id="1381693"/>
    <lineage>
        <taxon>Eukaryota</taxon>
        <taxon>Sar</taxon>
        <taxon>Alveolata</taxon>
        <taxon>Dinophyceae</taxon>
        <taxon>Suessiales</taxon>
        <taxon>Symbiodiniaceae</taxon>
        <taxon>Durusdinium</taxon>
    </lineage>
</organism>
<protein>
    <recommendedName>
        <fullName evidence="5">Pentatricopeptide repeat-containing protein, chloroplastic</fullName>
    </recommendedName>
</protein>
<keyword evidence="1" id="KW-0677">Repeat</keyword>
<dbReference type="Gene3D" id="1.25.40.10">
    <property type="entry name" value="Tetratricopeptide repeat domain"/>
    <property type="match status" value="1"/>
</dbReference>
<dbReference type="InterPro" id="IPR011990">
    <property type="entry name" value="TPR-like_helical_dom_sf"/>
</dbReference>
<dbReference type="EMBL" id="CAXAMN010028695">
    <property type="protein sequence ID" value="CAK9117457.1"/>
    <property type="molecule type" value="Genomic_DNA"/>
</dbReference>
<proteinExistence type="predicted"/>
<accession>A0ABP0SYE4</accession>
<feature type="region of interest" description="Disordered" evidence="2">
    <location>
        <begin position="494"/>
        <end position="513"/>
    </location>
</feature>
<feature type="compositionally biased region" description="Polar residues" evidence="2">
    <location>
        <begin position="498"/>
        <end position="509"/>
    </location>
</feature>
<evidence type="ECO:0000313" key="4">
    <source>
        <dbReference type="Proteomes" id="UP001642484"/>
    </source>
</evidence>
<sequence length="581" mass="63089">MDRSSSLRDFTRSLSSAGKASKWTSCLASLETALQTALRLDAFALSAAMNACDRGGPWRWGLELQRALEERHLEVDTACVATAISSVARRHAWTGGVHLLEELRISTLPLSTTACANALRAFPHWQSALQLVFNALAQRLWPEPFLGNLLLTQMPKEASCLVQMRVLQIQLDVVSYNTMLSSCASWKDALQTFQLMSTHIQAPNSISQTCLIAACATAWRSALAALATTVSSSLSAHSAAAVAARRSGRWMVSLSLLTELKGRHIEGDTAAFNEEVNAQSASWSTALSRFHATGARDWGLPARDSVTVTVLLSALLKTLQWPIAMVLLEESAATGLAQDSVDDFAFLKAAVAAGEDHVVKKLLVRIPGSVTSWVSEATSISSAWSFFQAANTAAAGSLLLSRWPRWPLASAVLHELRGQGAEVDAVLAADLVRCSHSSSQWPGALELLKGMSSAELRLDVKSSNSIAASGTRRKWPFAKNCNKEEDASRLDGLRIKRASSSPRGSTSPGLGSRHWPVGSLCARCRRKWRDPHFTNRAWRIFLSPWLAILTVQRRRCHEDPPFAQEGQQVCQRTVGSGLGIC</sequence>
<keyword evidence="4" id="KW-1185">Reference proteome</keyword>
<dbReference type="Proteomes" id="UP001642484">
    <property type="component" value="Unassembled WGS sequence"/>
</dbReference>
<reference evidence="3 4" key="1">
    <citation type="submission" date="2024-02" db="EMBL/GenBank/DDBJ databases">
        <authorList>
            <person name="Chen Y."/>
            <person name="Shah S."/>
            <person name="Dougan E. K."/>
            <person name="Thang M."/>
            <person name="Chan C."/>
        </authorList>
    </citation>
    <scope>NUCLEOTIDE SEQUENCE [LARGE SCALE GENOMIC DNA]</scope>
</reference>
<dbReference type="PANTHER" id="PTHR47447:SF17">
    <property type="entry name" value="OS12G0638900 PROTEIN"/>
    <property type="match status" value="1"/>
</dbReference>
<evidence type="ECO:0000313" key="3">
    <source>
        <dbReference type="EMBL" id="CAK9117457.1"/>
    </source>
</evidence>